<dbReference type="Gene3D" id="2.30.110.10">
    <property type="entry name" value="Electron Transport, Fmn-binding Protein, Chain A"/>
    <property type="match status" value="1"/>
</dbReference>
<organism evidence="5 6">
    <name type="scientific">Thermus thermophilus JL-18</name>
    <dbReference type="NCBI Taxonomy" id="798128"/>
    <lineage>
        <taxon>Bacteria</taxon>
        <taxon>Thermotogati</taxon>
        <taxon>Deinococcota</taxon>
        <taxon>Deinococci</taxon>
        <taxon>Thermales</taxon>
        <taxon>Thermaceae</taxon>
        <taxon>Thermus</taxon>
    </lineage>
</organism>
<comment type="cofactor">
    <cofactor evidence="1">
        <name>FMN</name>
        <dbReference type="ChEBI" id="CHEBI:58210"/>
    </cofactor>
</comment>
<feature type="domain" description="Flavin reductase like" evidence="4">
    <location>
        <begin position="6"/>
        <end position="152"/>
    </location>
</feature>
<comment type="similarity">
    <text evidence="3">Belongs to the flavoredoxin family.</text>
</comment>
<dbReference type="EMBL" id="CP003252">
    <property type="protein sequence ID" value="AFH39231.1"/>
    <property type="molecule type" value="Genomic_DNA"/>
</dbReference>
<dbReference type="KEGG" id="ttl:TtJL18_1344"/>
<evidence type="ECO:0000256" key="2">
    <source>
        <dbReference type="ARBA" id="ARBA00022630"/>
    </source>
</evidence>
<dbReference type="AlphaFoldDB" id="H9ZSC1"/>
<evidence type="ECO:0000313" key="6">
    <source>
        <dbReference type="Proteomes" id="UP000007388"/>
    </source>
</evidence>
<dbReference type="PATRIC" id="fig|798128.4.peg.1314"/>
<dbReference type="SUPFAM" id="SSF50475">
    <property type="entry name" value="FMN-binding split barrel"/>
    <property type="match status" value="1"/>
</dbReference>
<dbReference type="GO" id="GO:0016646">
    <property type="term" value="F:oxidoreductase activity, acting on the CH-NH group of donors, NAD or NADP as acceptor"/>
    <property type="evidence" value="ECO:0007669"/>
    <property type="project" value="UniProtKB-ARBA"/>
</dbReference>
<dbReference type="HOGENOM" id="CLU_1539314_0_0_0"/>
<dbReference type="InterPro" id="IPR052174">
    <property type="entry name" value="Flavoredoxin"/>
</dbReference>
<dbReference type="Pfam" id="PF01613">
    <property type="entry name" value="Flavin_Reduct"/>
    <property type="match status" value="1"/>
</dbReference>
<proteinExistence type="inferred from homology"/>
<gene>
    <name evidence="5" type="ORF">TtJL18_1344</name>
</gene>
<keyword evidence="2" id="KW-0285">Flavoprotein</keyword>
<evidence type="ECO:0000259" key="4">
    <source>
        <dbReference type="SMART" id="SM00903"/>
    </source>
</evidence>
<dbReference type="RefSeq" id="WP_014629848.1">
    <property type="nucleotide sequence ID" value="NC_017587.1"/>
</dbReference>
<dbReference type="InterPro" id="IPR012349">
    <property type="entry name" value="Split_barrel_FMN-bd"/>
</dbReference>
<dbReference type="Proteomes" id="UP000007388">
    <property type="component" value="Chromosome"/>
</dbReference>
<dbReference type="PANTHER" id="PTHR43567:SF1">
    <property type="entry name" value="FLAVOREDOXIN"/>
    <property type="match status" value="1"/>
</dbReference>
<accession>H9ZSC1</accession>
<sequence>MYRAHFYPMRLALLSVGRNFMPMAWWMPASKEPFRFLLAVDRKNHTLSLLRQLSEAALCFLPWEERAWVVRAGYLSGRRVDKAERLGVALRPARRLPHTLVPEGALAVYEMRVAEWPTDGDHALFLGEVVHAEGSREAKERPILFLGFRDFATLGERWRFDPKDRARVHAPDGGEGP</sequence>
<evidence type="ECO:0000256" key="1">
    <source>
        <dbReference type="ARBA" id="ARBA00001917"/>
    </source>
</evidence>
<protein>
    <submittedName>
        <fullName evidence="5">Conserved protein of DIM6/NTAB family</fullName>
    </submittedName>
</protein>
<evidence type="ECO:0000256" key="3">
    <source>
        <dbReference type="ARBA" id="ARBA00038054"/>
    </source>
</evidence>
<dbReference type="SMART" id="SM00903">
    <property type="entry name" value="Flavin_Reduct"/>
    <property type="match status" value="1"/>
</dbReference>
<name>H9ZSC1_THETH</name>
<evidence type="ECO:0000313" key="5">
    <source>
        <dbReference type="EMBL" id="AFH39231.1"/>
    </source>
</evidence>
<dbReference type="GO" id="GO:0010181">
    <property type="term" value="F:FMN binding"/>
    <property type="evidence" value="ECO:0007669"/>
    <property type="project" value="InterPro"/>
</dbReference>
<dbReference type="InterPro" id="IPR002563">
    <property type="entry name" value="Flavin_Rdtase-like_dom"/>
</dbReference>
<dbReference type="PANTHER" id="PTHR43567">
    <property type="entry name" value="FLAVOREDOXIN-RELATED-RELATED"/>
    <property type="match status" value="1"/>
</dbReference>
<dbReference type="STRING" id="798128.TtJL18_1344"/>
<reference evidence="5 6" key="1">
    <citation type="journal article" date="2013" name="Genome Announc.">
        <title>Whole Genome Sequencing of Thermus oshimai JL-2 and Thermus thermophilus JL-18, Incomplete Denitrifiers from the United States Great Basin.</title>
        <authorList>
            <person name="Murugapiran S.K."/>
            <person name="Huntemann M."/>
            <person name="Wei C.L."/>
            <person name="Han J."/>
            <person name="Detter J.C."/>
            <person name="Han C.S."/>
            <person name="Erkkila T.H."/>
            <person name="Teshima H."/>
            <person name="Chen A."/>
            <person name="Kyrpides N."/>
            <person name="Mavrommatis K."/>
            <person name="Markowitz V."/>
            <person name="Szeto E."/>
            <person name="Ivanova N."/>
            <person name="Pagani I."/>
            <person name="Lam J."/>
            <person name="McDonald A.I."/>
            <person name="Dodsworth J.A."/>
            <person name="Pati A."/>
            <person name="Goodwin L."/>
            <person name="Peters L."/>
            <person name="Pitluck S."/>
            <person name="Woyke T."/>
            <person name="Hedlund B.P."/>
        </authorList>
    </citation>
    <scope>NUCLEOTIDE SEQUENCE [LARGE SCALE GENOMIC DNA]</scope>
    <source>
        <strain evidence="5 6">JL-18</strain>
    </source>
</reference>